<evidence type="ECO:0000259" key="12">
    <source>
        <dbReference type="Pfam" id="PF23936"/>
    </source>
</evidence>
<feature type="domain" description="ELP1 three-helical bundle" evidence="12">
    <location>
        <begin position="1051"/>
        <end position="1223"/>
    </location>
</feature>
<comment type="similarity">
    <text evidence="2 6">Belongs to the ELP1/IKA1 family.</text>
</comment>
<dbReference type="GO" id="GO:0002926">
    <property type="term" value="P:tRNA wobble base 5-methoxycarbonylmethyl-2-thiouridinylation"/>
    <property type="evidence" value="ECO:0007669"/>
    <property type="project" value="TreeGrafter"/>
</dbReference>
<accession>A0A1X2GVU8</accession>
<dbReference type="PIRSF" id="PIRSF017233">
    <property type="entry name" value="IKAP"/>
    <property type="match status" value="1"/>
</dbReference>
<dbReference type="Pfam" id="PF23936">
    <property type="entry name" value="HB_ELP1"/>
    <property type="match status" value="1"/>
</dbReference>
<dbReference type="PANTHER" id="PTHR12747">
    <property type="entry name" value="ELONGATOR COMPLEX PROTEIN 1"/>
    <property type="match status" value="1"/>
</dbReference>
<dbReference type="UniPathway" id="UPA00988"/>
<dbReference type="PANTHER" id="PTHR12747:SF0">
    <property type="entry name" value="ELONGATOR COMPLEX PROTEIN 1"/>
    <property type="match status" value="1"/>
</dbReference>
<comment type="pathway">
    <text evidence="1">tRNA modification; 5-methoxycarbonylmethyl-2-thiouridine-tRNA biosynthesis.</text>
</comment>
<dbReference type="GO" id="GO:0005634">
    <property type="term" value="C:nucleus"/>
    <property type="evidence" value="ECO:0007669"/>
    <property type="project" value="UniProtKB-SubCell"/>
</dbReference>
<feature type="domain" description="ELP1 first N-terminal beta-propeller" evidence="8">
    <location>
        <begin position="19"/>
        <end position="345"/>
    </location>
</feature>
<dbReference type="InterPro" id="IPR056164">
    <property type="entry name" value="Beta-prop_ELP1_1st"/>
</dbReference>
<dbReference type="AlphaFoldDB" id="A0A1X2GVU8"/>
<evidence type="ECO:0000313" key="13">
    <source>
        <dbReference type="EMBL" id="ORX62126.1"/>
    </source>
</evidence>
<dbReference type="GO" id="GO:0006357">
    <property type="term" value="P:regulation of transcription by RNA polymerase II"/>
    <property type="evidence" value="ECO:0007669"/>
    <property type="project" value="EnsemblFungi"/>
</dbReference>
<dbReference type="SUPFAM" id="SSF69322">
    <property type="entry name" value="Tricorn protease domain 2"/>
    <property type="match status" value="1"/>
</dbReference>
<comment type="caution">
    <text evidence="13">The sequence shown here is derived from an EMBL/GenBank/DDBJ whole genome shotgun (WGS) entry which is preliminary data.</text>
</comment>
<evidence type="ECO:0000256" key="7">
    <source>
        <dbReference type="SAM" id="MobiDB-lite"/>
    </source>
</evidence>
<evidence type="ECO:0000256" key="3">
    <source>
        <dbReference type="ARBA" id="ARBA00022490"/>
    </source>
</evidence>
<evidence type="ECO:0000259" key="8">
    <source>
        <dbReference type="Pfam" id="PF04762"/>
    </source>
</evidence>
<feature type="domain" description="ELP1 N-terminal second beta-propeller" evidence="9">
    <location>
        <begin position="383"/>
        <end position="653"/>
    </location>
</feature>
<comment type="subcellular location">
    <subcellularLocation>
        <location evidence="6">Cytoplasm</location>
    </subcellularLocation>
    <subcellularLocation>
        <location evidence="6">Nucleus</location>
    </subcellularLocation>
</comment>
<feature type="region of interest" description="Disordered" evidence="7">
    <location>
        <begin position="1133"/>
        <end position="1158"/>
    </location>
</feature>
<evidence type="ECO:0000256" key="6">
    <source>
        <dbReference type="PIRNR" id="PIRNR017233"/>
    </source>
</evidence>
<evidence type="ECO:0000259" key="9">
    <source>
        <dbReference type="Pfam" id="PF23797"/>
    </source>
</evidence>
<dbReference type="Gene3D" id="1.25.40.470">
    <property type="match status" value="1"/>
</dbReference>
<dbReference type="InterPro" id="IPR006849">
    <property type="entry name" value="Elp1"/>
</dbReference>
<dbReference type="Pfam" id="PF04762">
    <property type="entry name" value="Beta-prop_ELP1_1st"/>
    <property type="match status" value="1"/>
</dbReference>
<dbReference type="Pfam" id="PF23925">
    <property type="entry name" value="A-sol_ELP1"/>
    <property type="match status" value="1"/>
</dbReference>
<gene>
    <name evidence="13" type="ORF">DM01DRAFT_1331587</name>
</gene>
<dbReference type="InterPro" id="IPR015943">
    <property type="entry name" value="WD40/YVTN_repeat-like_dom_sf"/>
</dbReference>
<dbReference type="Gene3D" id="2.130.10.10">
    <property type="entry name" value="YVTN repeat-like/Quinoprotein amine dehydrogenase"/>
    <property type="match status" value="1"/>
</dbReference>
<dbReference type="STRING" id="101127.A0A1X2GVU8"/>
<dbReference type="InterPro" id="IPR056167">
    <property type="entry name" value="A-sol_ELP1"/>
</dbReference>
<reference evidence="13 14" key="1">
    <citation type="submission" date="2016-07" db="EMBL/GenBank/DDBJ databases">
        <title>Pervasive Adenine N6-methylation of Active Genes in Fungi.</title>
        <authorList>
            <consortium name="DOE Joint Genome Institute"/>
            <person name="Mondo S.J."/>
            <person name="Dannebaum R.O."/>
            <person name="Kuo R.C."/>
            <person name="Labutti K."/>
            <person name="Haridas S."/>
            <person name="Kuo A."/>
            <person name="Salamov A."/>
            <person name="Ahrendt S.R."/>
            <person name="Lipzen A."/>
            <person name="Sullivan W."/>
            <person name="Andreopoulos W.B."/>
            <person name="Clum A."/>
            <person name="Lindquist E."/>
            <person name="Daum C."/>
            <person name="Ramamoorthy G.K."/>
            <person name="Gryganskyi A."/>
            <person name="Culley D."/>
            <person name="Magnuson J.K."/>
            <person name="James T.Y."/>
            <person name="O'Malley M.A."/>
            <person name="Stajich J.E."/>
            <person name="Spatafora J.W."/>
            <person name="Visel A."/>
            <person name="Grigoriev I.V."/>
        </authorList>
    </citation>
    <scope>NUCLEOTIDE SEQUENCE [LARGE SCALE GENOMIC DNA]</scope>
    <source>
        <strain evidence="13 14">NRRL 3301</strain>
    </source>
</reference>
<keyword evidence="13" id="KW-0808">Transferase</keyword>
<dbReference type="OrthoDB" id="40048at2759"/>
<dbReference type="InterPro" id="IPR056165">
    <property type="entry name" value="Beta-prop_ELP1_2nd"/>
</dbReference>
<dbReference type="GO" id="GO:0000049">
    <property type="term" value="F:tRNA binding"/>
    <property type="evidence" value="ECO:0007669"/>
    <property type="project" value="EnsemblFungi"/>
</dbReference>
<dbReference type="GO" id="GO:0005829">
    <property type="term" value="C:cytosol"/>
    <property type="evidence" value="ECO:0007669"/>
    <property type="project" value="TreeGrafter"/>
</dbReference>
<dbReference type="Proteomes" id="UP000242146">
    <property type="component" value="Unassembled WGS sequence"/>
</dbReference>
<dbReference type="GO" id="GO:0033588">
    <property type="term" value="C:elongator holoenzyme complex"/>
    <property type="evidence" value="ECO:0007669"/>
    <property type="project" value="EnsemblFungi"/>
</dbReference>
<keyword evidence="6" id="KW-0539">Nucleus</keyword>
<dbReference type="InterPro" id="IPR056169">
    <property type="entry name" value="HB_ELP1"/>
</dbReference>
<dbReference type="Pfam" id="PF23878">
    <property type="entry name" value="TPR_ELP1"/>
    <property type="match status" value="1"/>
</dbReference>
<dbReference type="GO" id="GO:0042802">
    <property type="term" value="F:identical protein binding"/>
    <property type="evidence" value="ECO:0007669"/>
    <property type="project" value="EnsemblFungi"/>
</dbReference>
<evidence type="ECO:0000256" key="4">
    <source>
        <dbReference type="ARBA" id="ARBA00022694"/>
    </source>
</evidence>
<dbReference type="GO" id="GO:0016301">
    <property type="term" value="F:kinase activity"/>
    <property type="evidence" value="ECO:0007669"/>
    <property type="project" value="UniProtKB-KW"/>
</dbReference>
<evidence type="ECO:0000259" key="10">
    <source>
        <dbReference type="Pfam" id="PF23878"/>
    </source>
</evidence>
<feature type="region of interest" description="Disordered" evidence="7">
    <location>
        <begin position="172"/>
        <end position="193"/>
    </location>
</feature>
<comment type="function">
    <text evidence="6">Component of the elongator complex which is required for multiple tRNA modifications, including mcm5U (5-methoxycarbonylmethyl uridine), mcm5s2U (5-methoxycarbonylmethyl-2-thiouridine), and ncm5U (5-carbamoylmethyl uridine). The elongator complex catalyzes formation of carboxymethyluridine in the wobble base at position 34 in tRNAs.</text>
</comment>
<sequence>MRSLEVLEYTSTPLKGTVQHNHCLIATDVESSTVYVALQDSQQAIEVRCLQEPDLGFMELATTMGELVQFTFISDIQAACLATRQGDILLIYKERFDAGQDAVEVVGTVDSGIHAMTWSPDQDLVVLITGEKKVLVMTQDFEPITEFPLHVEEQGQGVQHSVGWGKKETQFHGSEGKQAAQQKVDTSKFTTSADDDQRPRIAWRGDGSFFVCSDIDPRNNARVLRIFNREGVLQNTSEPVDQLEHALDWRPSGNLIVSSQQLPHRHDIVFIERNGLRHGQFTLRGKDQHVRELTWSADSNVLAIVLEQDHRKFVQLWTMNNYHYYLKQEITLPDDDVLAFTWDPETPLLAHVLGRNQYHTYRLNWDVLTSTSTHHENAGYVAVIDGDAALMTPFYYQNVPPPMCSFKAQSNKPIQQVSFVPDAASCRMVTVSERQLDFFDLPKNGHGVAKLTASLTLPSAQEELSGFPRHVTALSENEVFYLMYDEASQSDTMCLARLNLDEQSIKLVSMKPLNGRAGQVHYNATNCDLLVETTDGTVYDVKLDNEELAYLPLLTLPTFCPWIAIAHVGLADMQERVVIALSDRSKLYANDRLLSSEATSFFLRHDWLVFSTTSHTARFLPLDVPFDHFKLSDNVPDANDESHRRVERGARIVLATQGKSNLVLQMPRGNLETISPRAFVLASIREDIQQLNYRSAFTTCRRNRIDLNILFDENPQQFFDNIESFVKQVHEVDFLNLFLSNLRNEDVTKTMYKHGDQESKVDEELLANKVNKICNAVRQVLMELDQDQYIQSILSTYVRSSPPDLESALSLLAHIRESSLAKAEEALKYTIFLCKADSLYNIALGMYNFPLVLMVAQQAQMDPREYLPFLQELQNLDTYYQRFRIDDHLERFEKALHNLSLCPDRFDQLIDYMVRHELYLVTLEIYANKPEQKKIVLDAYGAYLDGKKAYEEAGIVYTMANSLDKALQSYKSAGAWREAFTLTKRLSFSVDDIQALAYQLLDYLKDKRRFQEAAAVAMDYINDLEEAIDCLLKGSHWQEATRLAYTHNRVDVMDTHVKPALIDGYTHMDEDIDELTSQFSKQTARLKELREKKPEPTQVLPNDDTLDNIDMFSDTTSMYSQFTRYTQASSRVSTVSSRASRKSSKQKRRDERKRARGKKGTVFEEEYLVSSLKRLYERASNLQSDMGNLLRALVPFEYVEEARTIQAKFDSFLGHLKEAMPTIFVPLKLIDTQYGSTEEMEEAKKLTADIEKPVIAAVQWKLQIL</sequence>
<evidence type="ECO:0000313" key="14">
    <source>
        <dbReference type="Proteomes" id="UP000242146"/>
    </source>
</evidence>
<evidence type="ECO:0000256" key="5">
    <source>
        <dbReference type="ARBA" id="ARBA00029535"/>
    </source>
</evidence>
<organism evidence="13 14">
    <name type="scientific">Hesseltinella vesiculosa</name>
    <dbReference type="NCBI Taxonomy" id="101127"/>
    <lineage>
        <taxon>Eukaryota</taxon>
        <taxon>Fungi</taxon>
        <taxon>Fungi incertae sedis</taxon>
        <taxon>Mucoromycota</taxon>
        <taxon>Mucoromycotina</taxon>
        <taxon>Mucoromycetes</taxon>
        <taxon>Mucorales</taxon>
        <taxon>Cunninghamellaceae</taxon>
        <taxon>Hesseltinella</taxon>
    </lineage>
</organism>
<name>A0A1X2GVU8_9FUNG</name>
<evidence type="ECO:0000256" key="1">
    <source>
        <dbReference type="ARBA" id="ARBA00005043"/>
    </source>
</evidence>
<evidence type="ECO:0000259" key="11">
    <source>
        <dbReference type="Pfam" id="PF23925"/>
    </source>
</evidence>
<feature type="domain" description="ELP1 alpha-solenoid" evidence="11">
    <location>
        <begin position="677"/>
        <end position="873"/>
    </location>
</feature>
<feature type="compositionally biased region" description="Polar residues" evidence="7">
    <location>
        <begin position="179"/>
        <end position="192"/>
    </location>
</feature>
<protein>
    <recommendedName>
        <fullName evidence="5 6">Elongator complex protein 1</fullName>
    </recommendedName>
</protein>
<evidence type="ECO:0000256" key="2">
    <source>
        <dbReference type="ARBA" id="ARBA00006086"/>
    </source>
</evidence>
<keyword evidence="14" id="KW-1185">Reference proteome</keyword>
<proteinExistence type="inferred from homology"/>
<keyword evidence="3 6" id="KW-0963">Cytoplasm</keyword>
<feature type="domain" description="ELP1 TPR" evidence="10">
    <location>
        <begin position="880"/>
        <end position="1042"/>
    </location>
</feature>
<dbReference type="Pfam" id="PF23797">
    <property type="entry name" value="Beta-prop_ELP1_2nd"/>
    <property type="match status" value="1"/>
</dbReference>
<dbReference type="InterPro" id="IPR056166">
    <property type="entry name" value="TPR_ELP1"/>
</dbReference>
<keyword evidence="13" id="KW-0418">Kinase</keyword>
<keyword evidence="4" id="KW-0819">tRNA processing</keyword>
<dbReference type="EMBL" id="MCGT01000002">
    <property type="protein sequence ID" value="ORX62126.1"/>
    <property type="molecule type" value="Genomic_DNA"/>
</dbReference>